<dbReference type="Proteomes" id="UP000000305">
    <property type="component" value="Unassembled WGS sequence"/>
</dbReference>
<feature type="chain" id="PRO_5003241542" evidence="1">
    <location>
        <begin position="18"/>
        <end position="125"/>
    </location>
</feature>
<organism evidence="2 3">
    <name type="scientific">Daphnia pulex</name>
    <name type="common">Water flea</name>
    <dbReference type="NCBI Taxonomy" id="6669"/>
    <lineage>
        <taxon>Eukaryota</taxon>
        <taxon>Metazoa</taxon>
        <taxon>Ecdysozoa</taxon>
        <taxon>Arthropoda</taxon>
        <taxon>Crustacea</taxon>
        <taxon>Branchiopoda</taxon>
        <taxon>Diplostraca</taxon>
        <taxon>Cladocera</taxon>
        <taxon>Anomopoda</taxon>
        <taxon>Daphniidae</taxon>
        <taxon>Daphnia</taxon>
    </lineage>
</organism>
<dbReference type="HOGENOM" id="CLU_1994899_0_0_1"/>
<dbReference type="InParanoid" id="E9GXX3"/>
<evidence type="ECO:0000313" key="2">
    <source>
        <dbReference type="EMBL" id="EFX75739.1"/>
    </source>
</evidence>
<proteinExistence type="predicted"/>
<keyword evidence="1" id="KW-0732">Signal</keyword>
<evidence type="ECO:0000313" key="3">
    <source>
        <dbReference type="Proteomes" id="UP000000305"/>
    </source>
</evidence>
<keyword evidence="3" id="KW-1185">Reference proteome</keyword>
<evidence type="ECO:0000256" key="1">
    <source>
        <dbReference type="SAM" id="SignalP"/>
    </source>
</evidence>
<accession>E9GXX3</accession>
<dbReference type="AlphaFoldDB" id="E9GXX3"/>
<dbReference type="EMBL" id="GL732573">
    <property type="protein sequence ID" value="EFX75739.1"/>
    <property type="molecule type" value="Genomic_DNA"/>
</dbReference>
<reference evidence="2 3" key="1">
    <citation type="journal article" date="2011" name="Science">
        <title>The ecoresponsive genome of Daphnia pulex.</title>
        <authorList>
            <person name="Colbourne J.K."/>
            <person name="Pfrender M.E."/>
            <person name="Gilbert D."/>
            <person name="Thomas W.K."/>
            <person name="Tucker A."/>
            <person name="Oakley T.H."/>
            <person name="Tokishita S."/>
            <person name="Aerts A."/>
            <person name="Arnold G.J."/>
            <person name="Basu M.K."/>
            <person name="Bauer D.J."/>
            <person name="Caceres C.E."/>
            <person name="Carmel L."/>
            <person name="Casola C."/>
            <person name="Choi J.H."/>
            <person name="Detter J.C."/>
            <person name="Dong Q."/>
            <person name="Dusheyko S."/>
            <person name="Eads B.D."/>
            <person name="Frohlich T."/>
            <person name="Geiler-Samerotte K.A."/>
            <person name="Gerlach D."/>
            <person name="Hatcher P."/>
            <person name="Jogdeo S."/>
            <person name="Krijgsveld J."/>
            <person name="Kriventseva E.V."/>
            <person name="Kultz D."/>
            <person name="Laforsch C."/>
            <person name="Lindquist E."/>
            <person name="Lopez J."/>
            <person name="Manak J.R."/>
            <person name="Muller J."/>
            <person name="Pangilinan J."/>
            <person name="Patwardhan R.P."/>
            <person name="Pitluck S."/>
            <person name="Pritham E.J."/>
            <person name="Rechtsteiner A."/>
            <person name="Rho M."/>
            <person name="Rogozin I.B."/>
            <person name="Sakarya O."/>
            <person name="Salamov A."/>
            <person name="Schaack S."/>
            <person name="Shapiro H."/>
            <person name="Shiga Y."/>
            <person name="Skalitzky C."/>
            <person name="Smith Z."/>
            <person name="Souvorov A."/>
            <person name="Sung W."/>
            <person name="Tang Z."/>
            <person name="Tsuchiya D."/>
            <person name="Tu H."/>
            <person name="Vos H."/>
            <person name="Wang M."/>
            <person name="Wolf Y.I."/>
            <person name="Yamagata H."/>
            <person name="Yamada T."/>
            <person name="Ye Y."/>
            <person name="Shaw J.R."/>
            <person name="Andrews J."/>
            <person name="Crease T.J."/>
            <person name="Tang H."/>
            <person name="Lucas S.M."/>
            <person name="Robertson H.M."/>
            <person name="Bork P."/>
            <person name="Koonin E.V."/>
            <person name="Zdobnov E.M."/>
            <person name="Grigoriev I.V."/>
            <person name="Lynch M."/>
            <person name="Boore J.L."/>
        </authorList>
    </citation>
    <scope>NUCLEOTIDE SEQUENCE [LARGE SCALE GENOMIC DNA]</scope>
</reference>
<protein>
    <submittedName>
        <fullName evidence="2">Uncharacterized protein</fullName>
    </submittedName>
</protein>
<dbReference type="KEGG" id="dpx:DAPPUDRAFT_323103"/>
<name>E9GXX3_DAPPU</name>
<feature type="signal peptide" evidence="1">
    <location>
        <begin position="1"/>
        <end position="17"/>
    </location>
</feature>
<gene>
    <name evidence="2" type="ORF">DAPPUDRAFT_323103</name>
</gene>
<sequence length="125" mass="14528">MNSLLVIVMTVLVVSSAREWKSGGYNSGYPWESGCDFFPSEDNDLSLFVTLRDPWERAERCVDNPNCTHSHHDFDNDQQEYLCYHKRNTGCKAEVSKYSRATCGWMLGQSNYDLHYTRQYVVNIK</sequence>